<dbReference type="PANTHER" id="PTHR11070">
    <property type="entry name" value="UVRD / RECB / PCRA DNA HELICASE FAMILY MEMBER"/>
    <property type="match status" value="1"/>
</dbReference>
<dbReference type="InterPro" id="IPR014016">
    <property type="entry name" value="UvrD-like_ATP-bd"/>
</dbReference>
<evidence type="ECO:0000256" key="1">
    <source>
        <dbReference type="ARBA" id="ARBA00009922"/>
    </source>
</evidence>
<dbReference type="InterPro" id="IPR013986">
    <property type="entry name" value="DExx_box_DNA_helicase_dom_sf"/>
</dbReference>
<dbReference type="Gene3D" id="3.40.50.300">
    <property type="entry name" value="P-loop containing nucleotide triphosphate hydrolases"/>
    <property type="match status" value="2"/>
</dbReference>
<evidence type="ECO:0000256" key="7">
    <source>
        <dbReference type="ARBA" id="ARBA00023235"/>
    </source>
</evidence>
<dbReference type="GO" id="GO:0003677">
    <property type="term" value="F:DNA binding"/>
    <property type="evidence" value="ECO:0007669"/>
    <property type="project" value="UniProtKB-KW"/>
</dbReference>
<name>A0A173TGM6_ANAHA</name>
<feature type="domain" description="UvrD-like helicase ATP-binding" evidence="12">
    <location>
        <begin position="2"/>
        <end position="286"/>
    </location>
</feature>
<sequence>MGEFNEAQVAAIKHKKGPMLVLAGAGSGKTTVLTYRIKNLIMNREVNPKNILVLTFTKAAAKEMEERFHGMMPKRNQVTFGTFHSVFLRILVKHGGYSYKNIVSPRVQTDIIQRAATELDHYLGSGFQECMDKTKEIILNIELIKNHRIKDVKEISEKELELKNMSADTAWQFYQYYQNYMQQKHMIDFTDMLLLTYNLFKEKSDVLDYYRDLYRYIMVDEYQDTNPIQNDIIMLLAEPRNNLFCVGDDDQSIYGFRGAEPSIMLQFPKEFEHAKVIQLPLNYRCKENIVQASNRLISFNKNRYNKRILAARTENQTDADVIFHAYDKYSEECNYVKNVLLGNDKQAAMIGNVHYGDTACLFRTNRAVEKFAGKLIDSEIPFYSLEPLRNMLDHFVAKQIMAYFEVAMGNEKNLYEIVNRPVRYVEKRYVKPSTTLAQLKSIYANADSDKSYVYENLLKLEEDLHILKELGTPSKMIQYIFSEEGINYKKHLNNCSKIMHMTEEDIDDLKETTNQLYIFFRKYDTMDNLKKGIEQYTRMIQDVYKNQDRVGKVALTTIHSSKGLEYQRVIIFDVNEENLPYRKVDEKTDIEEERRLMYVAITRAKDQVIILYNNKNASQFVSQSQLAKADFKVGDMILHKAFGKGRIVNTDSKYIQIEFPEKNRTMKFNFEYAITKNIIKKL</sequence>
<dbReference type="GO" id="GO:0005829">
    <property type="term" value="C:cytosol"/>
    <property type="evidence" value="ECO:0007669"/>
    <property type="project" value="TreeGrafter"/>
</dbReference>
<keyword evidence="5 11" id="KW-0067">ATP-binding</keyword>
<dbReference type="Pfam" id="PF13361">
    <property type="entry name" value="UvrD_C"/>
    <property type="match status" value="1"/>
</dbReference>
<evidence type="ECO:0000256" key="5">
    <source>
        <dbReference type="ARBA" id="ARBA00022840"/>
    </source>
</evidence>
<dbReference type="GO" id="GO:0016887">
    <property type="term" value="F:ATP hydrolysis activity"/>
    <property type="evidence" value="ECO:0007669"/>
    <property type="project" value="RHEA"/>
</dbReference>
<evidence type="ECO:0000313" key="15">
    <source>
        <dbReference type="Proteomes" id="UP000095553"/>
    </source>
</evidence>
<dbReference type="PROSITE" id="PS51217">
    <property type="entry name" value="UVRD_HELICASE_CTER"/>
    <property type="match status" value="1"/>
</dbReference>
<dbReference type="Proteomes" id="UP000095553">
    <property type="component" value="Unassembled WGS sequence"/>
</dbReference>
<reference evidence="14 15" key="1">
    <citation type="submission" date="2015-09" db="EMBL/GenBank/DDBJ databases">
        <authorList>
            <consortium name="Pathogen Informatics"/>
        </authorList>
    </citation>
    <scope>NUCLEOTIDE SEQUENCE [LARGE SCALE GENOMIC DNA]</scope>
    <source>
        <strain evidence="14 15">2789STDY5834959</strain>
    </source>
</reference>
<comment type="catalytic activity">
    <reaction evidence="10">
        <text>ATP + H2O = ADP + phosphate + H(+)</text>
        <dbReference type="Rhea" id="RHEA:13065"/>
        <dbReference type="ChEBI" id="CHEBI:15377"/>
        <dbReference type="ChEBI" id="CHEBI:15378"/>
        <dbReference type="ChEBI" id="CHEBI:30616"/>
        <dbReference type="ChEBI" id="CHEBI:43474"/>
        <dbReference type="ChEBI" id="CHEBI:456216"/>
        <dbReference type="EC" id="5.6.2.4"/>
    </reaction>
</comment>
<dbReference type="InterPro" id="IPR000212">
    <property type="entry name" value="DNA_helicase_UvrD/REP"/>
</dbReference>
<protein>
    <recommendedName>
        <fullName evidence="9">DNA 3'-5' helicase</fullName>
        <ecNumber evidence="9">5.6.2.4</ecNumber>
    </recommendedName>
</protein>
<dbReference type="Pfam" id="PF00580">
    <property type="entry name" value="UvrD-helicase"/>
    <property type="match status" value="1"/>
</dbReference>
<gene>
    <name evidence="14" type="primary">yjcD_1</name>
    <name evidence="14" type="ORF">ERS852571_01975</name>
</gene>
<dbReference type="InterPro" id="IPR014017">
    <property type="entry name" value="DNA_helicase_UvrD-like_C"/>
</dbReference>
<accession>A0A173TGM6</accession>
<comment type="catalytic activity">
    <reaction evidence="8">
        <text>Couples ATP hydrolysis with the unwinding of duplex DNA by translocating in the 3'-5' direction.</text>
        <dbReference type="EC" id="5.6.2.4"/>
    </reaction>
</comment>
<keyword evidence="7" id="KW-0413">Isomerase</keyword>
<dbReference type="RefSeq" id="WP_055072984.1">
    <property type="nucleotide sequence ID" value="NZ_CYXY01000011.1"/>
</dbReference>
<dbReference type="PROSITE" id="PS51198">
    <property type="entry name" value="UVRD_HELICASE_ATP_BIND"/>
    <property type="match status" value="1"/>
</dbReference>
<feature type="binding site" evidence="11">
    <location>
        <begin position="23"/>
        <end position="30"/>
    </location>
    <ligand>
        <name>ATP</name>
        <dbReference type="ChEBI" id="CHEBI:30616"/>
    </ligand>
</feature>
<evidence type="ECO:0000313" key="14">
    <source>
        <dbReference type="EMBL" id="CUN01326.1"/>
    </source>
</evidence>
<proteinExistence type="inferred from homology"/>
<dbReference type="GO" id="GO:0005524">
    <property type="term" value="F:ATP binding"/>
    <property type="evidence" value="ECO:0007669"/>
    <property type="project" value="UniProtKB-UniRule"/>
</dbReference>
<evidence type="ECO:0000256" key="2">
    <source>
        <dbReference type="ARBA" id="ARBA00022741"/>
    </source>
</evidence>
<evidence type="ECO:0000256" key="3">
    <source>
        <dbReference type="ARBA" id="ARBA00022801"/>
    </source>
</evidence>
<dbReference type="CDD" id="cd17932">
    <property type="entry name" value="DEXQc_UvrD"/>
    <property type="match status" value="1"/>
</dbReference>
<evidence type="ECO:0000259" key="12">
    <source>
        <dbReference type="PROSITE" id="PS51198"/>
    </source>
</evidence>
<dbReference type="SUPFAM" id="SSF52540">
    <property type="entry name" value="P-loop containing nucleoside triphosphate hydrolases"/>
    <property type="match status" value="1"/>
</dbReference>
<evidence type="ECO:0000256" key="11">
    <source>
        <dbReference type="PROSITE-ProRule" id="PRU00560"/>
    </source>
</evidence>
<evidence type="ECO:0000256" key="6">
    <source>
        <dbReference type="ARBA" id="ARBA00023125"/>
    </source>
</evidence>
<evidence type="ECO:0000256" key="4">
    <source>
        <dbReference type="ARBA" id="ARBA00022806"/>
    </source>
</evidence>
<dbReference type="PANTHER" id="PTHR11070:SF2">
    <property type="entry name" value="ATP-DEPENDENT DNA HELICASE SRS2"/>
    <property type="match status" value="1"/>
</dbReference>
<comment type="similarity">
    <text evidence="1">Belongs to the helicase family. UvrD subfamily.</text>
</comment>
<dbReference type="EC" id="5.6.2.4" evidence="9"/>
<organism evidence="14 15">
    <name type="scientific">Anaerostipes hadrus</name>
    <dbReference type="NCBI Taxonomy" id="649756"/>
    <lineage>
        <taxon>Bacteria</taxon>
        <taxon>Bacillati</taxon>
        <taxon>Bacillota</taxon>
        <taxon>Clostridia</taxon>
        <taxon>Lachnospirales</taxon>
        <taxon>Lachnospiraceae</taxon>
        <taxon>Anaerostipes</taxon>
    </lineage>
</organism>
<evidence type="ECO:0000259" key="13">
    <source>
        <dbReference type="PROSITE" id="PS51217"/>
    </source>
</evidence>
<dbReference type="GO" id="GO:0043138">
    <property type="term" value="F:3'-5' DNA helicase activity"/>
    <property type="evidence" value="ECO:0007669"/>
    <property type="project" value="UniProtKB-EC"/>
</dbReference>
<dbReference type="Gene3D" id="1.10.10.160">
    <property type="match status" value="1"/>
</dbReference>
<dbReference type="AlphaFoldDB" id="A0A173TGM6"/>
<evidence type="ECO:0000256" key="8">
    <source>
        <dbReference type="ARBA" id="ARBA00034617"/>
    </source>
</evidence>
<dbReference type="Gene3D" id="1.10.486.10">
    <property type="entry name" value="PCRA, domain 4"/>
    <property type="match status" value="1"/>
</dbReference>
<feature type="domain" description="UvrD-like helicase C-terminal" evidence="13">
    <location>
        <begin position="287"/>
        <end position="563"/>
    </location>
</feature>
<evidence type="ECO:0000256" key="10">
    <source>
        <dbReference type="ARBA" id="ARBA00048988"/>
    </source>
</evidence>
<dbReference type="GO" id="GO:0000725">
    <property type="term" value="P:recombinational repair"/>
    <property type="evidence" value="ECO:0007669"/>
    <property type="project" value="TreeGrafter"/>
</dbReference>
<keyword evidence="4 11" id="KW-0347">Helicase</keyword>
<evidence type="ECO:0000256" key="9">
    <source>
        <dbReference type="ARBA" id="ARBA00034808"/>
    </source>
</evidence>
<dbReference type="GO" id="GO:0033202">
    <property type="term" value="C:DNA helicase complex"/>
    <property type="evidence" value="ECO:0007669"/>
    <property type="project" value="TreeGrafter"/>
</dbReference>
<keyword evidence="2 11" id="KW-0547">Nucleotide-binding</keyword>
<keyword evidence="3 11" id="KW-0378">Hydrolase</keyword>
<dbReference type="InterPro" id="IPR027417">
    <property type="entry name" value="P-loop_NTPase"/>
</dbReference>
<keyword evidence="6" id="KW-0238">DNA-binding</keyword>
<dbReference type="EMBL" id="CYXY01000011">
    <property type="protein sequence ID" value="CUN01326.1"/>
    <property type="molecule type" value="Genomic_DNA"/>
</dbReference>